<dbReference type="GO" id="GO:0032264">
    <property type="term" value="P:IMP salvage"/>
    <property type="evidence" value="ECO:0007669"/>
    <property type="project" value="TreeGrafter"/>
</dbReference>
<dbReference type="GO" id="GO:0006166">
    <property type="term" value="P:purine ribonucleoside salvage"/>
    <property type="evidence" value="ECO:0007669"/>
    <property type="project" value="UniProtKB-KW"/>
</dbReference>
<evidence type="ECO:0000313" key="17">
    <source>
        <dbReference type="EMBL" id="HJA79280.1"/>
    </source>
</evidence>
<keyword evidence="10 15" id="KW-0660">Purine salvage</keyword>
<gene>
    <name evidence="17" type="primary">hpt</name>
    <name evidence="17" type="ORF">H9784_06915</name>
</gene>
<dbReference type="GO" id="GO:0006178">
    <property type="term" value="P:guanine salvage"/>
    <property type="evidence" value="ECO:0007669"/>
    <property type="project" value="TreeGrafter"/>
</dbReference>
<keyword evidence="6 15" id="KW-0963">Cytoplasm</keyword>
<feature type="domain" description="Phosphoribosyltransferase" evidence="16">
    <location>
        <begin position="10"/>
        <end position="156"/>
    </location>
</feature>
<dbReference type="InterPro" id="IPR050408">
    <property type="entry name" value="HGPRT"/>
</dbReference>
<comment type="catalytic activity">
    <reaction evidence="14">
        <text>IMP + diphosphate = hypoxanthine + 5-phospho-alpha-D-ribose 1-diphosphate</text>
        <dbReference type="Rhea" id="RHEA:17973"/>
        <dbReference type="ChEBI" id="CHEBI:17368"/>
        <dbReference type="ChEBI" id="CHEBI:33019"/>
        <dbReference type="ChEBI" id="CHEBI:58017"/>
        <dbReference type="ChEBI" id="CHEBI:58053"/>
        <dbReference type="EC" id="2.4.2.8"/>
    </reaction>
    <physiologicalReaction direction="right-to-left" evidence="14">
        <dbReference type="Rhea" id="RHEA:17975"/>
    </physiologicalReaction>
</comment>
<accession>A0A9D2HLT9</accession>
<evidence type="ECO:0000256" key="6">
    <source>
        <dbReference type="ARBA" id="ARBA00022490"/>
    </source>
</evidence>
<evidence type="ECO:0000259" key="16">
    <source>
        <dbReference type="Pfam" id="PF00156"/>
    </source>
</evidence>
<dbReference type="InterPro" id="IPR000836">
    <property type="entry name" value="PRTase_dom"/>
</dbReference>
<comment type="cofactor">
    <cofactor evidence="1 15">
        <name>Mg(2+)</name>
        <dbReference type="ChEBI" id="CHEBI:18420"/>
    </cofactor>
</comment>
<evidence type="ECO:0000256" key="7">
    <source>
        <dbReference type="ARBA" id="ARBA00022676"/>
    </source>
</evidence>
<dbReference type="NCBIfam" id="TIGR01203">
    <property type="entry name" value="HGPRTase"/>
    <property type="match status" value="1"/>
</dbReference>
<keyword evidence="9 15" id="KW-0479">Metal-binding</keyword>
<dbReference type="Proteomes" id="UP000823821">
    <property type="component" value="Unassembled WGS sequence"/>
</dbReference>
<dbReference type="Pfam" id="PF00156">
    <property type="entry name" value="Pribosyltran"/>
    <property type="match status" value="1"/>
</dbReference>
<dbReference type="AlphaFoldDB" id="A0A9D2HLT9"/>
<comment type="similarity">
    <text evidence="4 15">Belongs to the purine/pyrimidine phosphoribosyltransferase family.</text>
</comment>
<evidence type="ECO:0000256" key="9">
    <source>
        <dbReference type="ARBA" id="ARBA00022723"/>
    </source>
</evidence>
<organism evidence="17 18">
    <name type="scientific">Candidatus Desulfovibrio intestinavium</name>
    <dbReference type="NCBI Taxonomy" id="2838534"/>
    <lineage>
        <taxon>Bacteria</taxon>
        <taxon>Pseudomonadati</taxon>
        <taxon>Thermodesulfobacteriota</taxon>
        <taxon>Desulfovibrionia</taxon>
        <taxon>Desulfovibrionales</taxon>
        <taxon>Desulfovibrionaceae</taxon>
        <taxon>Desulfovibrio</taxon>
    </lineage>
</organism>
<reference evidence="17" key="2">
    <citation type="submission" date="2021-04" db="EMBL/GenBank/DDBJ databases">
        <authorList>
            <person name="Gilroy R."/>
        </authorList>
    </citation>
    <scope>NUCLEOTIDE SEQUENCE</scope>
    <source>
        <strain evidence="17">5032</strain>
    </source>
</reference>
<evidence type="ECO:0000256" key="14">
    <source>
        <dbReference type="ARBA" id="ARBA00049402"/>
    </source>
</evidence>
<comment type="catalytic activity">
    <reaction evidence="13">
        <text>GMP + diphosphate = guanine + 5-phospho-alpha-D-ribose 1-diphosphate</text>
        <dbReference type="Rhea" id="RHEA:25424"/>
        <dbReference type="ChEBI" id="CHEBI:16235"/>
        <dbReference type="ChEBI" id="CHEBI:33019"/>
        <dbReference type="ChEBI" id="CHEBI:58017"/>
        <dbReference type="ChEBI" id="CHEBI:58115"/>
        <dbReference type="EC" id="2.4.2.8"/>
    </reaction>
    <physiologicalReaction direction="right-to-left" evidence="13">
        <dbReference type="Rhea" id="RHEA:25426"/>
    </physiologicalReaction>
</comment>
<dbReference type="InterPro" id="IPR029057">
    <property type="entry name" value="PRTase-like"/>
</dbReference>
<dbReference type="GO" id="GO:0000166">
    <property type="term" value="F:nucleotide binding"/>
    <property type="evidence" value="ECO:0007669"/>
    <property type="project" value="UniProtKB-KW"/>
</dbReference>
<dbReference type="EC" id="2.4.2.8" evidence="5 15"/>
<evidence type="ECO:0000256" key="15">
    <source>
        <dbReference type="RuleBase" id="RU364099"/>
    </source>
</evidence>
<dbReference type="GO" id="GO:0052657">
    <property type="term" value="F:guanine phosphoribosyltransferase activity"/>
    <property type="evidence" value="ECO:0007669"/>
    <property type="project" value="UniProtKB-ARBA"/>
</dbReference>
<keyword evidence="12 15" id="KW-0460">Magnesium</keyword>
<keyword evidence="7 15" id="KW-0328">Glycosyltransferase</keyword>
<dbReference type="GO" id="GO:0046100">
    <property type="term" value="P:hypoxanthine metabolic process"/>
    <property type="evidence" value="ECO:0007669"/>
    <property type="project" value="TreeGrafter"/>
</dbReference>
<evidence type="ECO:0000256" key="10">
    <source>
        <dbReference type="ARBA" id="ARBA00022726"/>
    </source>
</evidence>
<dbReference type="GO" id="GO:0005829">
    <property type="term" value="C:cytosol"/>
    <property type="evidence" value="ECO:0007669"/>
    <property type="project" value="TreeGrafter"/>
</dbReference>
<dbReference type="PANTHER" id="PTHR43340:SF1">
    <property type="entry name" value="HYPOXANTHINE PHOSPHORIBOSYLTRANSFERASE"/>
    <property type="match status" value="1"/>
</dbReference>
<dbReference type="EMBL" id="DWZD01000040">
    <property type="protein sequence ID" value="HJA79280.1"/>
    <property type="molecule type" value="Genomic_DNA"/>
</dbReference>
<evidence type="ECO:0000256" key="4">
    <source>
        <dbReference type="ARBA" id="ARBA00008391"/>
    </source>
</evidence>
<dbReference type="FunFam" id="3.40.50.2020:FF:000006">
    <property type="entry name" value="Hypoxanthine phosphoribosyltransferase"/>
    <property type="match status" value="1"/>
</dbReference>
<evidence type="ECO:0000256" key="5">
    <source>
        <dbReference type="ARBA" id="ARBA00011895"/>
    </source>
</evidence>
<protein>
    <recommendedName>
        <fullName evidence="5 15">Hypoxanthine phosphoribosyltransferase</fullName>
        <ecNumber evidence="5 15">2.4.2.8</ecNumber>
    </recommendedName>
</protein>
<dbReference type="GO" id="GO:0032263">
    <property type="term" value="P:GMP salvage"/>
    <property type="evidence" value="ECO:0007669"/>
    <property type="project" value="TreeGrafter"/>
</dbReference>
<evidence type="ECO:0000256" key="8">
    <source>
        <dbReference type="ARBA" id="ARBA00022679"/>
    </source>
</evidence>
<dbReference type="GO" id="GO:0004422">
    <property type="term" value="F:hypoxanthine phosphoribosyltransferase activity"/>
    <property type="evidence" value="ECO:0007669"/>
    <property type="project" value="InterPro"/>
</dbReference>
<keyword evidence="8 15" id="KW-0808">Transferase</keyword>
<sequence length="173" mass="18880">MTAKLLFSAEDIAARVAEMGEEISAAYAGEPLVAVCVLKGAVHFFSDLTRAISREDMELDFVRLASYGLGTVSSREVKLTKDLECDVRGKHVLVVEDVVDSGHSLRFLLDVLTGRGARSVRVAALVNKTERREVEVPVAFAGFSLDSGFIVGYGLDHAERYRSLPSIYELLSV</sequence>
<proteinExistence type="inferred from homology"/>
<dbReference type="GO" id="GO:0000287">
    <property type="term" value="F:magnesium ion binding"/>
    <property type="evidence" value="ECO:0007669"/>
    <property type="project" value="TreeGrafter"/>
</dbReference>
<comment type="caution">
    <text evidence="17">The sequence shown here is derived from an EMBL/GenBank/DDBJ whole genome shotgun (WGS) entry which is preliminary data.</text>
</comment>
<keyword evidence="11 15" id="KW-0547">Nucleotide-binding</keyword>
<evidence type="ECO:0000313" key="18">
    <source>
        <dbReference type="Proteomes" id="UP000823821"/>
    </source>
</evidence>
<dbReference type="InterPro" id="IPR005904">
    <property type="entry name" value="Hxn_phspho_trans"/>
</dbReference>
<evidence type="ECO:0000256" key="2">
    <source>
        <dbReference type="ARBA" id="ARBA00004496"/>
    </source>
</evidence>
<reference evidence="17" key="1">
    <citation type="journal article" date="2021" name="PeerJ">
        <title>Extensive microbial diversity within the chicken gut microbiome revealed by metagenomics and culture.</title>
        <authorList>
            <person name="Gilroy R."/>
            <person name="Ravi A."/>
            <person name="Getino M."/>
            <person name="Pursley I."/>
            <person name="Horton D.L."/>
            <person name="Alikhan N.F."/>
            <person name="Baker D."/>
            <person name="Gharbi K."/>
            <person name="Hall N."/>
            <person name="Watson M."/>
            <person name="Adriaenssens E.M."/>
            <person name="Foster-Nyarko E."/>
            <person name="Jarju S."/>
            <person name="Secka A."/>
            <person name="Antonio M."/>
            <person name="Oren A."/>
            <person name="Chaudhuri R.R."/>
            <person name="La Ragione R."/>
            <person name="Hildebrand F."/>
            <person name="Pallen M.J."/>
        </authorList>
    </citation>
    <scope>NUCLEOTIDE SEQUENCE</scope>
    <source>
        <strain evidence="17">5032</strain>
    </source>
</reference>
<name>A0A9D2HLT9_9BACT</name>
<evidence type="ECO:0000256" key="3">
    <source>
        <dbReference type="ARBA" id="ARBA00004669"/>
    </source>
</evidence>
<comment type="subcellular location">
    <subcellularLocation>
        <location evidence="2 15">Cytoplasm</location>
    </subcellularLocation>
</comment>
<evidence type="ECO:0000256" key="11">
    <source>
        <dbReference type="ARBA" id="ARBA00022741"/>
    </source>
</evidence>
<dbReference type="PANTHER" id="PTHR43340">
    <property type="entry name" value="HYPOXANTHINE-GUANINE PHOSPHORIBOSYLTRANSFERASE"/>
    <property type="match status" value="1"/>
</dbReference>
<evidence type="ECO:0000256" key="13">
    <source>
        <dbReference type="ARBA" id="ARBA00048811"/>
    </source>
</evidence>
<dbReference type="CDD" id="cd06223">
    <property type="entry name" value="PRTases_typeI"/>
    <property type="match status" value="1"/>
</dbReference>
<evidence type="ECO:0000256" key="12">
    <source>
        <dbReference type="ARBA" id="ARBA00022842"/>
    </source>
</evidence>
<comment type="pathway">
    <text evidence="3 15">Purine metabolism; IMP biosynthesis via salvage pathway; IMP from hypoxanthine: step 1/1.</text>
</comment>
<dbReference type="SUPFAM" id="SSF53271">
    <property type="entry name" value="PRTase-like"/>
    <property type="match status" value="1"/>
</dbReference>
<dbReference type="Gene3D" id="3.40.50.2020">
    <property type="match status" value="1"/>
</dbReference>
<evidence type="ECO:0000256" key="1">
    <source>
        <dbReference type="ARBA" id="ARBA00001946"/>
    </source>
</evidence>